<reference evidence="4" key="1">
    <citation type="submission" date="2016-06" db="UniProtKB">
        <authorList>
            <consortium name="WormBaseParasite"/>
        </authorList>
    </citation>
    <scope>IDENTIFICATION</scope>
</reference>
<dbReference type="EMBL" id="UYSU01038802">
    <property type="protein sequence ID" value="VDM00657.1"/>
    <property type="molecule type" value="Genomic_DNA"/>
</dbReference>
<dbReference type="WBParaSite" id="SSLN_0001481301-mRNA-1">
    <property type="protein sequence ID" value="SSLN_0001481301-mRNA-1"/>
    <property type="gene ID" value="SSLN_0001481301"/>
</dbReference>
<reference evidence="2 3" key="2">
    <citation type="submission" date="2018-11" db="EMBL/GenBank/DDBJ databases">
        <authorList>
            <consortium name="Pathogen Informatics"/>
        </authorList>
    </citation>
    <scope>NUCLEOTIDE SEQUENCE [LARGE SCALE GENOMIC DNA]</scope>
    <source>
        <strain evidence="2 3">NST_G2</strain>
    </source>
</reference>
<proteinExistence type="predicted"/>
<evidence type="ECO:0000313" key="4">
    <source>
        <dbReference type="WBParaSite" id="SSLN_0001481301-mRNA-1"/>
    </source>
</evidence>
<keyword evidence="3" id="KW-1185">Reference proteome</keyword>
<evidence type="ECO:0000313" key="2">
    <source>
        <dbReference type="EMBL" id="VDM00657.1"/>
    </source>
</evidence>
<evidence type="ECO:0000256" key="1">
    <source>
        <dbReference type="SAM" id="MobiDB-lite"/>
    </source>
</evidence>
<name>A0A183TCS3_SCHSO</name>
<sequence length="276" mass="31367">MLLWPPLTGTQLSPVAPRSWVLPSGHTPGNRHDRRAKPAGRGFADRKLRGRKTQTNNNTPRPHPPCHTLQAAGVSLLTLAAWNVRCLLENPRSNRPERRTVLVARKLARYKVDIAALSETRCRWLDRSPLRHLQDEAQTSTPTKAPRCRRLVQKRLQEMQDAKIVRKAEKIQGILKLRWQDRIPHTEVLERTDVLSIQAMLRQAQLRWSSHLVRMDDNPGAGAESSRGKRASTDCYKTNPLLLMSMADALRPANNRHRHCRRPRAATCIRPPGIAA</sequence>
<protein>
    <submittedName>
        <fullName evidence="4">Endo/exonuclease/phosphatase domain-containing protein</fullName>
    </submittedName>
</protein>
<feature type="region of interest" description="Disordered" evidence="1">
    <location>
        <begin position="16"/>
        <end position="66"/>
    </location>
</feature>
<organism evidence="4">
    <name type="scientific">Schistocephalus solidus</name>
    <name type="common">Tapeworm</name>
    <dbReference type="NCBI Taxonomy" id="70667"/>
    <lineage>
        <taxon>Eukaryota</taxon>
        <taxon>Metazoa</taxon>
        <taxon>Spiralia</taxon>
        <taxon>Lophotrochozoa</taxon>
        <taxon>Platyhelminthes</taxon>
        <taxon>Cestoda</taxon>
        <taxon>Eucestoda</taxon>
        <taxon>Diphyllobothriidea</taxon>
        <taxon>Diphyllobothriidae</taxon>
        <taxon>Schistocephalus</taxon>
    </lineage>
</organism>
<accession>A0A183TCS3</accession>
<dbReference type="AlphaFoldDB" id="A0A183TCS3"/>
<evidence type="ECO:0000313" key="3">
    <source>
        <dbReference type="Proteomes" id="UP000275846"/>
    </source>
</evidence>
<gene>
    <name evidence="2" type="ORF">SSLN_LOCUS14271</name>
</gene>
<dbReference type="Proteomes" id="UP000275846">
    <property type="component" value="Unassembled WGS sequence"/>
</dbReference>